<dbReference type="Proteomes" id="UP001501612">
    <property type="component" value="Unassembled WGS sequence"/>
</dbReference>
<proteinExistence type="predicted"/>
<accession>A0ABP5ALP8</accession>
<keyword evidence="3" id="KW-1185">Reference proteome</keyword>
<comment type="caution">
    <text evidence="2">The sequence shown here is derived from an EMBL/GenBank/DDBJ whole genome shotgun (WGS) entry which is preliminary data.</text>
</comment>
<reference evidence="3" key="1">
    <citation type="journal article" date="2019" name="Int. J. Syst. Evol. Microbiol.">
        <title>The Global Catalogue of Microorganisms (GCM) 10K type strain sequencing project: providing services to taxonomists for standard genome sequencing and annotation.</title>
        <authorList>
            <consortium name="The Broad Institute Genomics Platform"/>
            <consortium name="The Broad Institute Genome Sequencing Center for Infectious Disease"/>
            <person name="Wu L."/>
            <person name="Ma J."/>
        </authorList>
    </citation>
    <scope>NUCLEOTIDE SEQUENCE [LARGE SCALE GENOMIC DNA]</scope>
    <source>
        <strain evidence="3">JCM 14046</strain>
    </source>
</reference>
<evidence type="ECO:0000313" key="3">
    <source>
        <dbReference type="Proteomes" id="UP001501612"/>
    </source>
</evidence>
<evidence type="ECO:0000256" key="1">
    <source>
        <dbReference type="SAM" id="MobiDB-lite"/>
    </source>
</evidence>
<organism evidence="2 3">
    <name type="scientific">Nocardioides lentus</name>
    <dbReference type="NCBI Taxonomy" id="338077"/>
    <lineage>
        <taxon>Bacteria</taxon>
        <taxon>Bacillati</taxon>
        <taxon>Actinomycetota</taxon>
        <taxon>Actinomycetes</taxon>
        <taxon>Propionibacteriales</taxon>
        <taxon>Nocardioidaceae</taxon>
        <taxon>Nocardioides</taxon>
    </lineage>
</organism>
<dbReference type="EMBL" id="BAAAMY010000004">
    <property type="protein sequence ID" value="GAA1917337.1"/>
    <property type="molecule type" value="Genomic_DNA"/>
</dbReference>
<protein>
    <submittedName>
        <fullName evidence="2">Uncharacterized protein</fullName>
    </submittedName>
</protein>
<dbReference type="RefSeq" id="WP_344006395.1">
    <property type="nucleotide sequence ID" value="NZ_BAAAMY010000004.1"/>
</dbReference>
<feature type="region of interest" description="Disordered" evidence="1">
    <location>
        <begin position="90"/>
        <end position="126"/>
    </location>
</feature>
<gene>
    <name evidence="2" type="ORF">GCM10009737_18500</name>
</gene>
<evidence type="ECO:0000313" key="2">
    <source>
        <dbReference type="EMBL" id="GAA1917337.1"/>
    </source>
</evidence>
<name>A0ABP5ALP8_9ACTN</name>
<sequence length="172" mass="19089">MIDDELARRGEQLRTQAPVVVTDGGLLLDEPGALAWVEVRLHDPGALVVVHLAHRRGPADDRHDLVALSRWYPEDEVDVEVDFVVDFEAAGHGPQTRPDTDTTGRGLPVRLLHTGGGSSGGRTEDSWWLPRHPEHELLVRLRWVDGSRAGEVRLDTTGWPALATRVRRLRTG</sequence>